<dbReference type="AlphaFoldDB" id="A0A840VA40"/>
<accession>A0A840VA40</accession>
<sequence length="164" mass="18927">MGCEIERKFLVVGDDWREGQGVLFRQGYLNGHPDRTVRVRLEGDRGVLTIKGRSEGISRLEFEYPIPCEDAAELLEKLCERPLIEKRRYRVPSAGSVWEVDEFFGENEGLVVAEIELESAEQGIELPTWVGREVSDDPRYFNSNLVKYPFQQWPEVRGIHEEVS</sequence>
<evidence type="ECO:0000313" key="4">
    <source>
        <dbReference type="Proteomes" id="UP000557717"/>
    </source>
</evidence>
<feature type="domain" description="CYTH" evidence="2">
    <location>
        <begin position="2"/>
        <end position="147"/>
    </location>
</feature>
<dbReference type="CDD" id="cd07891">
    <property type="entry name" value="CYTH-like_CthTTM-like_1"/>
    <property type="match status" value="1"/>
</dbReference>
<dbReference type="EMBL" id="JACHFD010000007">
    <property type="protein sequence ID" value="MBB5351548.1"/>
    <property type="molecule type" value="Genomic_DNA"/>
</dbReference>
<gene>
    <name evidence="3" type="ORF">HNR46_001785</name>
</gene>
<reference evidence="3 4" key="1">
    <citation type="submission" date="2020-08" db="EMBL/GenBank/DDBJ databases">
        <title>Genomic Encyclopedia of Type Strains, Phase IV (KMG-IV): sequencing the most valuable type-strain genomes for metagenomic binning, comparative biology and taxonomic classification.</title>
        <authorList>
            <person name="Goeker M."/>
        </authorList>
    </citation>
    <scope>NUCLEOTIDE SEQUENCE [LARGE SCALE GENOMIC DNA]</scope>
    <source>
        <strain evidence="3 4">YC6886</strain>
    </source>
</reference>
<protein>
    <submittedName>
        <fullName evidence="3">CYTH domain-containing protein</fullName>
    </submittedName>
</protein>
<dbReference type="Pfam" id="PF01928">
    <property type="entry name" value="CYTH"/>
    <property type="match status" value="1"/>
</dbReference>
<dbReference type="Gene3D" id="2.40.320.10">
    <property type="entry name" value="Hypothetical Protein Pfu-838710-001"/>
    <property type="match status" value="1"/>
</dbReference>
<dbReference type="PIRSF" id="PIRSF016487">
    <property type="entry name" value="CYTH_UCP016487"/>
    <property type="match status" value="1"/>
</dbReference>
<dbReference type="PANTHER" id="PTHR40114">
    <property type="entry name" value="SLR0698 PROTEIN"/>
    <property type="match status" value="1"/>
</dbReference>
<evidence type="ECO:0000259" key="2">
    <source>
        <dbReference type="PROSITE" id="PS51707"/>
    </source>
</evidence>
<name>A0A840VA40_9BACT</name>
<evidence type="ECO:0000313" key="3">
    <source>
        <dbReference type="EMBL" id="MBB5351548.1"/>
    </source>
</evidence>
<dbReference type="PANTHER" id="PTHR40114:SF1">
    <property type="entry name" value="SLR0698 PROTEIN"/>
    <property type="match status" value="1"/>
</dbReference>
<dbReference type="PROSITE" id="PS51707">
    <property type="entry name" value="CYTH"/>
    <property type="match status" value="1"/>
</dbReference>
<dbReference type="InterPro" id="IPR033469">
    <property type="entry name" value="CYTH-like_dom_sf"/>
</dbReference>
<keyword evidence="4" id="KW-1185">Reference proteome</keyword>
<organism evidence="3 4">
    <name type="scientific">Haloferula luteola</name>
    <dbReference type="NCBI Taxonomy" id="595692"/>
    <lineage>
        <taxon>Bacteria</taxon>
        <taxon>Pseudomonadati</taxon>
        <taxon>Verrucomicrobiota</taxon>
        <taxon>Verrucomicrobiia</taxon>
        <taxon>Verrucomicrobiales</taxon>
        <taxon>Verrucomicrobiaceae</taxon>
        <taxon>Haloferula</taxon>
    </lineage>
</organism>
<dbReference type="RefSeq" id="WP_184017810.1">
    <property type="nucleotide sequence ID" value="NZ_JACHFD010000007.1"/>
</dbReference>
<dbReference type="InterPro" id="IPR012042">
    <property type="entry name" value="NeuTTM/CthTTM-like"/>
</dbReference>
<dbReference type="SUPFAM" id="SSF55154">
    <property type="entry name" value="CYTH-like phosphatases"/>
    <property type="match status" value="1"/>
</dbReference>
<proteinExistence type="predicted"/>
<comment type="caution">
    <text evidence="3">The sequence shown here is derived from an EMBL/GenBank/DDBJ whole genome shotgun (WGS) entry which is preliminary data.</text>
</comment>
<dbReference type="InterPro" id="IPR023577">
    <property type="entry name" value="CYTH_domain"/>
</dbReference>
<dbReference type="SMART" id="SM01118">
    <property type="entry name" value="CYTH"/>
    <property type="match status" value="1"/>
</dbReference>
<dbReference type="Proteomes" id="UP000557717">
    <property type="component" value="Unassembled WGS sequence"/>
</dbReference>
<feature type="active site" description="Proton acceptor" evidence="1">
    <location>
        <position position="28"/>
    </location>
</feature>
<evidence type="ECO:0000256" key="1">
    <source>
        <dbReference type="PIRSR" id="PIRSR016487-1"/>
    </source>
</evidence>